<gene>
    <name evidence="1" type="primary">jg4722</name>
    <name evidence="1" type="ORF">PAEG_LOCUS4458</name>
</gene>
<proteinExistence type="predicted"/>
<evidence type="ECO:0000313" key="2">
    <source>
        <dbReference type="Proteomes" id="UP000838756"/>
    </source>
</evidence>
<comment type="caution">
    <text evidence="1">The sequence shown here is derived from an EMBL/GenBank/DDBJ whole genome shotgun (WGS) entry which is preliminary data.</text>
</comment>
<feature type="non-terminal residue" evidence="1">
    <location>
        <position position="1"/>
    </location>
</feature>
<protein>
    <submittedName>
        <fullName evidence="1">Jg4722 protein</fullName>
    </submittedName>
</protein>
<evidence type="ECO:0000313" key="1">
    <source>
        <dbReference type="EMBL" id="CAH2216411.1"/>
    </source>
</evidence>
<keyword evidence="2" id="KW-1185">Reference proteome</keyword>
<dbReference type="Proteomes" id="UP000838756">
    <property type="component" value="Unassembled WGS sequence"/>
</dbReference>
<accession>A0A8S4QM87</accession>
<dbReference type="EMBL" id="CAKXAJ010015358">
    <property type="protein sequence ID" value="CAH2216411.1"/>
    <property type="molecule type" value="Genomic_DNA"/>
</dbReference>
<organism evidence="1 2">
    <name type="scientific">Pararge aegeria aegeria</name>
    <dbReference type="NCBI Taxonomy" id="348720"/>
    <lineage>
        <taxon>Eukaryota</taxon>
        <taxon>Metazoa</taxon>
        <taxon>Ecdysozoa</taxon>
        <taxon>Arthropoda</taxon>
        <taxon>Hexapoda</taxon>
        <taxon>Insecta</taxon>
        <taxon>Pterygota</taxon>
        <taxon>Neoptera</taxon>
        <taxon>Endopterygota</taxon>
        <taxon>Lepidoptera</taxon>
        <taxon>Glossata</taxon>
        <taxon>Ditrysia</taxon>
        <taxon>Papilionoidea</taxon>
        <taxon>Nymphalidae</taxon>
        <taxon>Satyrinae</taxon>
        <taxon>Satyrini</taxon>
        <taxon>Parargina</taxon>
        <taxon>Pararge</taxon>
    </lineage>
</organism>
<sequence>QDTKETLEREESWLKTPKLGHYSELLCPKFTTFEQALYEEVFAILLVSP</sequence>
<reference evidence="1" key="1">
    <citation type="submission" date="2022-03" db="EMBL/GenBank/DDBJ databases">
        <authorList>
            <person name="Lindestad O."/>
        </authorList>
    </citation>
    <scope>NUCLEOTIDE SEQUENCE</scope>
</reference>
<name>A0A8S4QM87_9NEOP</name>
<dbReference type="AlphaFoldDB" id="A0A8S4QM87"/>